<dbReference type="PANTHER" id="PTHR11022:SF77">
    <property type="entry name" value="PEPTIDOGLYCAN-RECOGNITION PROTEIN LB"/>
    <property type="match status" value="1"/>
</dbReference>
<comment type="caution">
    <text evidence="8">The sequence shown here is derived from an EMBL/GenBank/DDBJ whole genome shotgun (WGS) entry which is preliminary data.</text>
</comment>
<proteinExistence type="inferred from homology"/>
<evidence type="ECO:0000256" key="4">
    <source>
        <dbReference type="ARBA" id="ARBA00057187"/>
    </source>
</evidence>
<evidence type="ECO:0000313" key="8">
    <source>
        <dbReference type="EMBL" id="KAJ8972445.1"/>
    </source>
</evidence>
<dbReference type="GO" id="GO:0008745">
    <property type="term" value="F:N-acetylmuramoyl-L-alanine amidase activity"/>
    <property type="evidence" value="ECO:0007669"/>
    <property type="project" value="InterPro"/>
</dbReference>
<reference evidence="8" key="1">
    <citation type="journal article" date="2023" name="Insect Mol. Biol.">
        <title>Genome sequencing provides insights into the evolution of gene families encoding plant cell wall-degrading enzymes in longhorned beetles.</title>
        <authorList>
            <person name="Shin N.R."/>
            <person name="Okamura Y."/>
            <person name="Kirsch R."/>
            <person name="Pauchet Y."/>
        </authorList>
    </citation>
    <scope>NUCLEOTIDE SEQUENCE</scope>
    <source>
        <strain evidence="8">RBIC_L_NR</strain>
    </source>
</reference>
<dbReference type="GO" id="GO:0009253">
    <property type="term" value="P:peptidoglycan catabolic process"/>
    <property type="evidence" value="ECO:0007669"/>
    <property type="project" value="InterPro"/>
</dbReference>
<dbReference type="GO" id="GO:0045087">
    <property type="term" value="P:innate immune response"/>
    <property type="evidence" value="ECO:0007669"/>
    <property type="project" value="UniProtKB-KW"/>
</dbReference>
<evidence type="ECO:0008006" key="10">
    <source>
        <dbReference type="Google" id="ProtNLM"/>
    </source>
</evidence>
<keyword evidence="3" id="KW-0391">Immunity</keyword>
<feature type="domain" description="Peptidoglycan recognition protein family" evidence="7">
    <location>
        <begin position="11"/>
        <end position="154"/>
    </location>
</feature>
<evidence type="ECO:0000256" key="1">
    <source>
        <dbReference type="ARBA" id="ARBA00007553"/>
    </source>
</evidence>
<evidence type="ECO:0000256" key="3">
    <source>
        <dbReference type="ARBA" id="ARBA00022859"/>
    </source>
</evidence>
<evidence type="ECO:0000256" key="5">
    <source>
        <dbReference type="SAM" id="MobiDB-lite"/>
    </source>
</evidence>
<sequence>MFSVVNATSDPVIVPRSGWNARPPKGIDEMINPVPYVVIHHSHFPAACNTGEECIEAMQWMQKYHQDNHTWLDIGYHFAVGSDGRAYEGRGWSRVGAHAPHYNNISIGICVIGDWTELLPPEEQLNAIHQLIAMGVREGKIQRDYKLVGHKQVREGTVCPGDRLYEEIKTWPHYSTSPDYTLHRKKEEPHSRVVPPDEDNKLKKRTASFFNKLK</sequence>
<accession>A0AAV8ZW32</accession>
<name>A0AAV8ZW32_9CUCU</name>
<evidence type="ECO:0000259" key="7">
    <source>
        <dbReference type="SMART" id="SM00701"/>
    </source>
</evidence>
<dbReference type="SUPFAM" id="SSF55846">
    <property type="entry name" value="N-acetylmuramoyl-L-alanine amidase-like"/>
    <property type="match status" value="1"/>
</dbReference>
<dbReference type="InterPro" id="IPR002502">
    <property type="entry name" value="Amidase_domain"/>
</dbReference>
<dbReference type="AlphaFoldDB" id="A0AAV8ZW32"/>
<dbReference type="EMBL" id="JANEYF010000064">
    <property type="protein sequence ID" value="KAJ8972445.1"/>
    <property type="molecule type" value="Genomic_DNA"/>
</dbReference>
<feature type="region of interest" description="Disordered" evidence="5">
    <location>
        <begin position="179"/>
        <end position="214"/>
    </location>
</feature>
<dbReference type="InterPro" id="IPR036505">
    <property type="entry name" value="Amidase/PGRP_sf"/>
</dbReference>
<dbReference type="SMART" id="SM00701">
    <property type="entry name" value="PGRP"/>
    <property type="match status" value="1"/>
</dbReference>
<dbReference type="Pfam" id="PF01510">
    <property type="entry name" value="Amidase_2"/>
    <property type="match status" value="1"/>
</dbReference>
<feature type="domain" description="N-acetylmuramoyl-L-alanine amidase" evidence="6">
    <location>
        <begin position="19"/>
        <end position="161"/>
    </location>
</feature>
<dbReference type="GO" id="GO:0008270">
    <property type="term" value="F:zinc ion binding"/>
    <property type="evidence" value="ECO:0007669"/>
    <property type="project" value="InterPro"/>
</dbReference>
<comment type="function">
    <text evidence="4">Peptidoglycan-recognition protein probably involved in innate immunity by binding to peptidoglycans (PGN) of bacteria and activating the prophenoloxidase (proPO) cascade immune response. Binds to 1,3-beta-D-glucan and PGN.</text>
</comment>
<dbReference type="InterPro" id="IPR006619">
    <property type="entry name" value="PGRP_domain_met/bac"/>
</dbReference>
<gene>
    <name evidence="8" type="ORF">NQ314_000178</name>
</gene>
<dbReference type="Gene3D" id="3.40.80.10">
    <property type="entry name" value="Peptidoglycan recognition protein-like"/>
    <property type="match status" value="1"/>
</dbReference>
<dbReference type="CDD" id="cd06583">
    <property type="entry name" value="PGRP"/>
    <property type="match status" value="1"/>
</dbReference>
<keyword evidence="2" id="KW-0399">Innate immunity</keyword>
<dbReference type="FunFam" id="3.40.80.10:FF:000001">
    <property type="entry name" value="Peptidoglycan recognition protein 1"/>
    <property type="match status" value="1"/>
</dbReference>
<protein>
    <recommendedName>
        <fullName evidence="10">Peptidoglycan-recognition protein</fullName>
    </recommendedName>
</protein>
<keyword evidence="9" id="KW-1185">Reference proteome</keyword>
<dbReference type="PANTHER" id="PTHR11022">
    <property type="entry name" value="PEPTIDOGLYCAN RECOGNITION PROTEIN"/>
    <property type="match status" value="1"/>
</dbReference>
<feature type="compositionally biased region" description="Basic and acidic residues" evidence="5">
    <location>
        <begin position="181"/>
        <end position="191"/>
    </location>
</feature>
<dbReference type="SMART" id="SM00644">
    <property type="entry name" value="Ami_2"/>
    <property type="match status" value="1"/>
</dbReference>
<evidence type="ECO:0000259" key="6">
    <source>
        <dbReference type="SMART" id="SM00644"/>
    </source>
</evidence>
<organism evidence="8 9">
    <name type="scientific">Rhamnusium bicolor</name>
    <dbReference type="NCBI Taxonomy" id="1586634"/>
    <lineage>
        <taxon>Eukaryota</taxon>
        <taxon>Metazoa</taxon>
        <taxon>Ecdysozoa</taxon>
        <taxon>Arthropoda</taxon>
        <taxon>Hexapoda</taxon>
        <taxon>Insecta</taxon>
        <taxon>Pterygota</taxon>
        <taxon>Neoptera</taxon>
        <taxon>Endopterygota</taxon>
        <taxon>Coleoptera</taxon>
        <taxon>Polyphaga</taxon>
        <taxon>Cucujiformia</taxon>
        <taxon>Chrysomeloidea</taxon>
        <taxon>Cerambycidae</taxon>
        <taxon>Lepturinae</taxon>
        <taxon>Rhagiini</taxon>
        <taxon>Rhamnusium</taxon>
    </lineage>
</organism>
<dbReference type="Proteomes" id="UP001162156">
    <property type="component" value="Unassembled WGS sequence"/>
</dbReference>
<dbReference type="InterPro" id="IPR015510">
    <property type="entry name" value="PGRP"/>
</dbReference>
<comment type="similarity">
    <text evidence="1">Belongs to the N-acetylmuramoyl-L-alanine amidase 2 family.</text>
</comment>
<evidence type="ECO:0000313" key="9">
    <source>
        <dbReference type="Proteomes" id="UP001162156"/>
    </source>
</evidence>
<evidence type="ECO:0000256" key="2">
    <source>
        <dbReference type="ARBA" id="ARBA00022588"/>
    </source>
</evidence>